<protein>
    <recommendedName>
        <fullName evidence="4">F-box domain-containing protein</fullName>
    </recommendedName>
</protein>
<dbReference type="STRING" id="945553.A0A0D2LFR6"/>
<evidence type="ECO:0000256" key="1">
    <source>
        <dbReference type="SAM" id="Coils"/>
    </source>
</evidence>
<sequence>MDQAMFTSDSVLELLLKTNRPPTDQETAIIQESIANTNAKLKTVETQISATVAHIQELKLQVEQAEIKLQRLREEEAAILETFAGHRRVFSPFRHVPEDVLREICIACVEGEIPKLYYLGSTPLPYTLAQISIGLRNIALTTPRIWASMKILIDAFHCYNPEEYDRAYLILAQKARKWFERAGSLALTVSIVDTSSTYAILDLESSEYGQLNILLDTLLSYSTRWKELQFDSWCRVPCISMIHIAALTAVDVPLLQSVTLRLDCLNSNTVFSDSEFHTIPSLRHVTLQTPHAVQMFTINWAVLTSITLRGMYHTNRCYSKSAIARILHQTKCLVSCDIVVGLHNSEEHYHTEIGLPFLKTLILDEFPSERTSSGGPSILDLIIAPFLEICDLRHIFLNLSLSDFFKRSPRIQELSLPCLQDDTSLSVMTKLLRQCPLLTLPAFIC</sequence>
<dbReference type="EMBL" id="KN817527">
    <property type="protein sequence ID" value="KJA26477.1"/>
    <property type="molecule type" value="Genomic_DNA"/>
</dbReference>
<dbReference type="Proteomes" id="UP000054270">
    <property type="component" value="Unassembled WGS sequence"/>
</dbReference>
<dbReference type="OMA" id="SISCAYG"/>
<name>A0A0D2LFR6_HYPSF</name>
<dbReference type="OrthoDB" id="3365698at2759"/>
<gene>
    <name evidence="2" type="ORF">HYPSUDRAFT_275493</name>
</gene>
<reference evidence="3" key="1">
    <citation type="submission" date="2014-04" db="EMBL/GenBank/DDBJ databases">
        <title>Evolutionary Origins and Diversification of the Mycorrhizal Mutualists.</title>
        <authorList>
            <consortium name="DOE Joint Genome Institute"/>
            <consortium name="Mycorrhizal Genomics Consortium"/>
            <person name="Kohler A."/>
            <person name="Kuo A."/>
            <person name="Nagy L.G."/>
            <person name="Floudas D."/>
            <person name="Copeland A."/>
            <person name="Barry K.W."/>
            <person name="Cichocki N."/>
            <person name="Veneault-Fourrey C."/>
            <person name="LaButti K."/>
            <person name="Lindquist E.A."/>
            <person name="Lipzen A."/>
            <person name="Lundell T."/>
            <person name="Morin E."/>
            <person name="Murat C."/>
            <person name="Riley R."/>
            <person name="Ohm R."/>
            <person name="Sun H."/>
            <person name="Tunlid A."/>
            <person name="Henrissat B."/>
            <person name="Grigoriev I.V."/>
            <person name="Hibbett D.S."/>
            <person name="Martin F."/>
        </authorList>
    </citation>
    <scope>NUCLEOTIDE SEQUENCE [LARGE SCALE GENOMIC DNA]</scope>
    <source>
        <strain evidence="3">FD-334 SS-4</strain>
    </source>
</reference>
<organism evidence="2 3">
    <name type="scientific">Hypholoma sublateritium (strain FD-334 SS-4)</name>
    <dbReference type="NCBI Taxonomy" id="945553"/>
    <lineage>
        <taxon>Eukaryota</taxon>
        <taxon>Fungi</taxon>
        <taxon>Dikarya</taxon>
        <taxon>Basidiomycota</taxon>
        <taxon>Agaricomycotina</taxon>
        <taxon>Agaricomycetes</taxon>
        <taxon>Agaricomycetidae</taxon>
        <taxon>Agaricales</taxon>
        <taxon>Agaricineae</taxon>
        <taxon>Strophariaceae</taxon>
        <taxon>Hypholoma</taxon>
    </lineage>
</organism>
<accession>A0A0D2LFR6</accession>
<feature type="coiled-coil region" evidence="1">
    <location>
        <begin position="48"/>
        <end position="82"/>
    </location>
</feature>
<evidence type="ECO:0008006" key="4">
    <source>
        <dbReference type="Google" id="ProtNLM"/>
    </source>
</evidence>
<evidence type="ECO:0000313" key="2">
    <source>
        <dbReference type="EMBL" id="KJA26477.1"/>
    </source>
</evidence>
<evidence type="ECO:0000313" key="3">
    <source>
        <dbReference type="Proteomes" id="UP000054270"/>
    </source>
</evidence>
<keyword evidence="3" id="KW-1185">Reference proteome</keyword>
<dbReference type="AlphaFoldDB" id="A0A0D2LFR6"/>
<keyword evidence="1" id="KW-0175">Coiled coil</keyword>
<proteinExistence type="predicted"/>